<evidence type="ECO:0000313" key="2">
    <source>
        <dbReference type="Proteomes" id="UP001428341"/>
    </source>
</evidence>
<name>A0AAP0MCA8_9ROSI</name>
<dbReference type="Proteomes" id="UP001428341">
    <property type="component" value="Unassembled WGS sequence"/>
</dbReference>
<comment type="caution">
    <text evidence="1">The sequence shown here is derived from an EMBL/GenBank/DDBJ whole genome shotgun (WGS) entry which is preliminary data.</text>
</comment>
<dbReference type="AlphaFoldDB" id="A0AAP0MCA8"/>
<keyword evidence="2" id="KW-1185">Reference proteome</keyword>
<evidence type="ECO:0000313" key="1">
    <source>
        <dbReference type="EMBL" id="KAK9201929.1"/>
    </source>
</evidence>
<dbReference type="EMBL" id="JBCGBO010000005">
    <property type="protein sequence ID" value="KAK9201929.1"/>
    <property type="molecule type" value="Genomic_DNA"/>
</dbReference>
<sequence length="54" mass="5974">MLIGKNNKEAKLIGQHVQGTRKIYSLVKSSFPSLQFRAQLLAQFLGLLTGNTIT</sequence>
<reference evidence="1 2" key="1">
    <citation type="submission" date="2024-05" db="EMBL/GenBank/DDBJ databases">
        <title>Haplotype-resolved chromosome-level genome assembly of Huyou (Citrus changshanensis).</title>
        <authorList>
            <person name="Miao C."/>
            <person name="Chen W."/>
            <person name="Wu Y."/>
            <person name="Wang L."/>
            <person name="Zhao S."/>
            <person name="Grierson D."/>
            <person name="Xu C."/>
            <person name="Chen K."/>
        </authorList>
    </citation>
    <scope>NUCLEOTIDE SEQUENCE [LARGE SCALE GENOMIC DNA]</scope>
    <source>
        <strain evidence="1">01-14</strain>
        <tissue evidence="1">Leaf</tissue>
    </source>
</reference>
<gene>
    <name evidence="1" type="ORF">WN944_017138</name>
</gene>
<organism evidence="1 2">
    <name type="scientific">Citrus x changshan-huyou</name>
    <dbReference type="NCBI Taxonomy" id="2935761"/>
    <lineage>
        <taxon>Eukaryota</taxon>
        <taxon>Viridiplantae</taxon>
        <taxon>Streptophyta</taxon>
        <taxon>Embryophyta</taxon>
        <taxon>Tracheophyta</taxon>
        <taxon>Spermatophyta</taxon>
        <taxon>Magnoliopsida</taxon>
        <taxon>eudicotyledons</taxon>
        <taxon>Gunneridae</taxon>
        <taxon>Pentapetalae</taxon>
        <taxon>rosids</taxon>
        <taxon>malvids</taxon>
        <taxon>Sapindales</taxon>
        <taxon>Rutaceae</taxon>
        <taxon>Aurantioideae</taxon>
        <taxon>Citrus</taxon>
    </lineage>
</organism>
<proteinExistence type="predicted"/>
<accession>A0AAP0MCA8</accession>
<protein>
    <submittedName>
        <fullName evidence="1">Uncharacterized protein</fullName>
    </submittedName>
</protein>